<organism evidence="2 3">
    <name type="scientific">Bacillus atrophaeus (strain 1942)</name>
    <dbReference type="NCBI Taxonomy" id="720555"/>
    <lineage>
        <taxon>Bacteria</taxon>
        <taxon>Bacillati</taxon>
        <taxon>Bacillota</taxon>
        <taxon>Bacilli</taxon>
        <taxon>Bacillales</taxon>
        <taxon>Bacillaceae</taxon>
        <taxon>Bacillus</taxon>
    </lineage>
</organism>
<keyword evidence="3" id="KW-1185">Reference proteome</keyword>
<protein>
    <recommendedName>
        <fullName evidence="4">Lipoprotein</fullName>
    </recommendedName>
</protein>
<feature type="transmembrane region" description="Helical" evidence="1">
    <location>
        <begin position="12"/>
        <end position="33"/>
    </location>
</feature>
<reference evidence="2 3" key="1">
    <citation type="journal article" date="2011" name="Front. Microbiol.">
        <title>Genomic signatures of strain selection and enhancement in Bacillus atrophaeus var. globigii, a historical biowarfare simulant.</title>
        <authorList>
            <person name="Gibbons H.S."/>
            <person name="Broomall S.M."/>
            <person name="McNew L.A."/>
            <person name="Daligault H."/>
            <person name="Chapman C."/>
            <person name="Bruce D."/>
            <person name="Karavis M."/>
            <person name="Krepps M."/>
            <person name="McGregor P.A."/>
            <person name="Hong C."/>
            <person name="Park K.H."/>
            <person name="Akmal A."/>
            <person name="Feldman A."/>
            <person name="Lin J.S."/>
            <person name="Chang W.E."/>
            <person name="Higgs B.W."/>
            <person name="Demirev P."/>
            <person name="Lindquist J."/>
            <person name="Liem A."/>
            <person name="Fochler E."/>
            <person name="Read T.D."/>
            <person name="Tapia R."/>
            <person name="Johnson S."/>
            <person name="Bishop-Lilly K.A."/>
            <person name="Detter C."/>
            <person name="Han C."/>
            <person name="Sozhamannan S."/>
            <person name="Rosenzweig C.N."/>
            <person name="Skowronski E.W."/>
        </authorList>
    </citation>
    <scope>NUCLEOTIDE SEQUENCE [LARGE SCALE GENOMIC DNA]</scope>
    <source>
        <strain evidence="2 3">1942</strain>
    </source>
</reference>
<evidence type="ECO:0000313" key="2">
    <source>
        <dbReference type="EMBL" id="ADP33528.1"/>
    </source>
</evidence>
<dbReference type="EMBL" id="CP002207">
    <property type="protein sequence ID" value="ADP33528.1"/>
    <property type="molecule type" value="Genomic_DNA"/>
</dbReference>
<evidence type="ECO:0008006" key="4">
    <source>
        <dbReference type="Google" id="ProtNLM"/>
    </source>
</evidence>
<keyword evidence="1" id="KW-0472">Membrane</keyword>
<name>A0ABM5M0G7_BACA1</name>
<dbReference type="RefSeq" id="WP_003324966.1">
    <property type="nucleotide sequence ID" value="NC_014639.1"/>
</dbReference>
<accession>A0ABM5M0G7</accession>
<dbReference type="Proteomes" id="UP000006867">
    <property type="component" value="Chromosome"/>
</dbReference>
<sequence length="45" mass="5425">MKNKRLRKRNMPMLIAASVIACSFFLILVMLGFEWQKSIEDHFYF</sequence>
<evidence type="ECO:0000256" key="1">
    <source>
        <dbReference type="SAM" id="Phobius"/>
    </source>
</evidence>
<proteinExistence type="predicted"/>
<evidence type="ECO:0000313" key="3">
    <source>
        <dbReference type="Proteomes" id="UP000006867"/>
    </source>
</evidence>
<gene>
    <name evidence="2" type="ordered locus">BATR1942_13005</name>
</gene>
<dbReference type="PROSITE" id="PS51257">
    <property type="entry name" value="PROKAR_LIPOPROTEIN"/>
    <property type="match status" value="1"/>
</dbReference>
<keyword evidence="1" id="KW-1133">Transmembrane helix</keyword>
<keyword evidence="1" id="KW-0812">Transmembrane</keyword>